<protein>
    <submittedName>
        <fullName evidence="2">Uncharacterized protein</fullName>
    </submittedName>
</protein>
<name>Q22CM0_TETTS</name>
<dbReference type="Proteomes" id="UP000009168">
    <property type="component" value="Unassembled WGS sequence"/>
</dbReference>
<feature type="region of interest" description="Disordered" evidence="1">
    <location>
        <begin position="44"/>
        <end position="72"/>
    </location>
</feature>
<dbReference type="KEGG" id="tet:TTHERM_01027580"/>
<reference evidence="3" key="1">
    <citation type="journal article" date="2006" name="PLoS Biol.">
        <title>Macronuclear genome sequence of the ciliate Tetrahymena thermophila, a model eukaryote.</title>
        <authorList>
            <person name="Eisen J.A."/>
            <person name="Coyne R.S."/>
            <person name="Wu M."/>
            <person name="Wu D."/>
            <person name="Thiagarajan M."/>
            <person name="Wortman J.R."/>
            <person name="Badger J.H."/>
            <person name="Ren Q."/>
            <person name="Amedeo P."/>
            <person name="Jones K.M."/>
            <person name="Tallon L.J."/>
            <person name="Delcher A.L."/>
            <person name="Salzberg S.L."/>
            <person name="Silva J.C."/>
            <person name="Haas B.J."/>
            <person name="Majoros W.H."/>
            <person name="Farzad M."/>
            <person name="Carlton J.M."/>
            <person name="Smith R.K. Jr."/>
            <person name="Garg J."/>
            <person name="Pearlman R.E."/>
            <person name="Karrer K.M."/>
            <person name="Sun L."/>
            <person name="Manning G."/>
            <person name="Elde N.C."/>
            <person name="Turkewitz A.P."/>
            <person name="Asai D.J."/>
            <person name="Wilkes D.E."/>
            <person name="Wang Y."/>
            <person name="Cai H."/>
            <person name="Collins K."/>
            <person name="Stewart B.A."/>
            <person name="Lee S.R."/>
            <person name="Wilamowska K."/>
            <person name="Weinberg Z."/>
            <person name="Ruzzo W.L."/>
            <person name="Wloga D."/>
            <person name="Gaertig J."/>
            <person name="Frankel J."/>
            <person name="Tsao C.-C."/>
            <person name="Gorovsky M.A."/>
            <person name="Keeling P.J."/>
            <person name="Waller R.F."/>
            <person name="Patron N.J."/>
            <person name="Cherry J.M."/>
            <person name="Stover N.A."/>
            <person name="Krieger C.J."/>
            <person name="del Toro C."/>
            <person name="Ryder H.F."/>
            <person name="Williamson S.C."/>
            <person name="Barbeau R.A."/>
            <person name="Hamilton E.P."/>
            <person name="Orias E."/>
        </authorList>
    </citation>
    <scope>NUCLEOTIDE SEQUENCE [LARGE SCALE GENOMIC DNA]</scope>
    <source>
        <strain evidence="3">SB210</strain>
    </source>
</reference>
<gene>
    <name evidence="2" type="ORF">TTHERM_01027580</name>
</gene>
<accession>Q22CM0</accession>
<dbReference type="GeneID" id="7837737"/>
<dbReference type="HOGENOM" id="CLU_460446_0_0_1"/>
<proteinExistence type="predicted"/>
<organism evidence="2 3">
    <name type="scientific">Tetrahymena thermophila (strain SB210)</name>
    <dbReference type="NCBI Taxonomy" id="312017"/>
    <lineage>
        <taxon>Eukaryota</taxon>
        <taxon>Sar</taxon>
        <taxon>Alveolata</taxon>
        <taxon>Ciliophora</taxon>
        <taxon>Intramacronucleata</taxon>
        <taxon>Oligohymenophorea</taxon>
        <taxon>Hymenostomatida</taxon>
        <taxon>Tetrahymenina</taxon>
        <taxon>Tetrahymenidae</taxon>
        <taxon>Tetrahymena</taxon>
    </lineage>
</organism>
<dbReference type="AlphaFoldDB" id="Q22CM0"/>
<evidence type="ECO:0000256" key="1">
    <source>
        <dbReference type="SAM" id="MobiDB-lite"/>
    </source>
</evidence>
<dbReference type="EMBL" id="GG662566">
    <property type="protein sequence ID" value="EAR83032.2"/>
    <property type="molecule type" value="Genomic_DNA"/>
</dbReference>
<evidence type="ECO:0000313" key="3">
    <source>
        <dbReference type="Proteomes" id="UP000009168"/>
    </source>
</evidence>
<dbReference type="InParanoid" id="Q22CM0"/>
<sequence>MLHQNQPQSRLILSRQVKDINTTYDQKKQLDNSMYYSKVRVNTDSSPKLHGLPGQKFLSPKGEQKLDQKQTSYQVKSTISPSSNLKTINYLEMIEKIKQQSCEEKHNLILVKFYQENEGQNKQTQIEKCQTLPASLTTQLVNNLMGCSSQLATESKVESERQSSVLKETTNLDSTKQGFFLNKDKSFEVDSYKLNEGKQNFSFLSKAKEEVIGFKEIRLSPHKHSYTESNLKIFESPVTARSYEESDFKFSNKRVQTPSFNRCSKQYEKNYPKLYDELYASSFQYPEYEDPILEKENRSEIVDEQPFQNQRENFISFAQNFSFRKETLFASSNFIIQDGSKATYFGDYFTKKELQNENRIKSQLSYIPTSDELKNNLTQSKILFVPLTSHTAQTPKTNLSQSLLQESRITLNSPQPNQYYPQYATYNSLMSPINYSSITQSKENVQSQLTLDNVAEPLSSPTNCQVNNFKDYAQSSTSNTKFSTSFVSSTLPITTPSSSQSSYTNSTLPLGLRDINIQQYLKSSTIPDYKPLTNQQSTLNYSKNPLVTCQNYLTNYLTGQKSNENYPLKSYLNTQTENEQIKHKKSYLNEKRENQQSSLLYTKL</sequence>
<keyword evidence="3" id="KW-1185">Reference proteome</keyword>
<dbReference type="RefSeq" id="XP_001030695.2">
    <property type="nucleotide sequence ID" value="XM_001030695.2"/>
</dbReference>
<evidence type="ECO:0000313" key="2">
    <source>
        <dbReference type="EMBL" id="EAR83032.2"/>
    </source>
</evidence>